<dbReference type="InterPro" id="IPR005139">
    <property type="entry name" value="PCRF"/>
</dbReference>
<protein>
    <submittedName>
        <fullName evidence="6">Peptide chain release factor 1-like, mitochondrial</fullName>
    </submittedName>
</protein>
<dbReference type="Pfam" id="PF00472">
    <property type="entry name" value="RF-1"/>
    <property type="match status" value="1"/>
</dbReference>
<dbReference type="SUPFAM" id="SSF75620">
    <property type="entry name" value="Release factor"/>
    <property type="match status" value="1"/>
</dbReference>
<organism evidence="5 6">
    <name type="scientific">Nicrophorus vespilloides</name>
    <name type="common">Boreal carrion beetle</name>
    <dbReference type="NCBI Taxonomy" id="110193"/>
    <lineage>
        <taxon>Eukaryota</taxon>
        <taxon>Metazoa</taxon>
        <taxon>Ecdysozoa</taxon>
        <taxon>Arthropoda</taxon>
        <taxon>Hexapoda</taxon>
        <taxon>Insecta</taxon>
        <taxon>Pterygota</taxon>
        <taxon>Neoptera</taxon>
        <taxon>Endopterygota</taxon>
        <taxon>Coleoptera</taxon>
        <taxon>Polyphaga</taxon>
        <taxon>Staphyliniformia</taxon>
        <taxon>Silphidae</taxon>
        <taxon>Nicrophorinae</taxon>
        <taxon>Nicrophorus</taxon>
    </lineage>
</organism>
<keyword evidence="5" id="KW-1185">Reference proteome</keyword>
<sequence length="380" mass="43534">MFVIKYASSIMCRAQNVRLLRPCSYAIDLKIGDYSMSKYIEKLVKEYECGDTQNVRKQELKPIMSVLDRRKEVIKNIESLKELLSDPDESIKKLAEEEQFGYDQKILELDEHLKEVLLPADNEDNVNAIVLDVSSGVGGQEAMLFANEVFEMYKGYIEFKGWQCEIAEFMNTDIGGLRHASLLVEGENAYKCFKYEAGVHRVQRIPSTEKSGRIHTSTISVNVLPQPTDIQIDLQAKDLRIETKRASGAGGQHVNTTDSAVRIVHIPTNVAIECQTDRSQIKNRQFAMQRLRAKLYEMQLEEQLAKTQGLRKSQVRTKFRNEKIRTYNFGQDRITDHRVAGNVHNMKVFMLGGAPLDDLIDKLDHQTKLERLRELLDGHK</sequence>
<dbReference type="PANTHER" id="PTHR43804">
    <property type="entry name" value="LD18447P"/>
    <property type="match status" value="1"/>
</dbReference>
<dbReference type="Gene3D" id="3.30.70.1660">
    <property type="match status" value="1"/>
</dbReference>
<evidence type="ECO:0000259" key="4">
    <source>
        <dbReference type="PROSITE" id="PS00745"/>
    </source>
</evidence>
<dbReference type="InterPro" id="IPR050057">
    <property type="entry name" value="Prokaryotic/Mito_RF"/>
</dbReference>
<keyword evidence="2" id="KW-0488">Methylation</keyword>
<dbReference type="Gene3D" id="6.10.140.1950">
    <property type="match status" value="1"/>
</dbReference>
<dbReference type="RefSeq" id="XP_017769884.1">
    <property type="nucleotide sequence ID" value="XM_017914395.1"/>
</dbReference>
<dbReference type="InterPro" id="IPR045853">
    <property type="entry name" value="Pep_chain_release_fac_I_sf"/>
</dbReference>
<evidence type="ECO:0000313" key="5">
    <source>
        <dbReference type="Proteomes" id="UP000695000"/>
    </source>
</evidence>
<comment type="similarity">
    <text evidence="1">Belongs to the prokaryotic/mitochondrial release factor family.</text>
</comment>
<dbReference type="InterPro" id="IPR000352">
    <property type="entry name" value="Pep_chain_release_fac_I"/>
</dbReference>
<name>A0ABM1M5N4_NICVS</name>
<proteinExistence type="inferred from homology"/>
<gene>
    <name evidence="6" type="primary">LOC108557748</name>
</gene>
<dbReference type="GeneID" id="108557748"/>
<evidence type="ECO:0000256" key="1">
    <source>
        <dbReference type="ARBA" id="ARBA00010835"/>
    </source>
</evidence>
<dbReference type="SMART" id="SM00937">
    <property type="entry name" value="PCRF"/>
    <property type="match status" value="1"/>
</dbReference>
<dbReference type="Gene3D" id="3.30.160.20">
    <property type="match status" value="1"/>
</dbReference>
<evidence type="ECO:0000256" key="2">
    <source>
        <dbReference type="ARBA" id="ARBA00022481"/>
    </source>
</evidence>
<evidence type="ECO:0000313" key="6">
    <source>
        <dbReference type="RefSeq" id="XP_017769884.1"/>
    </source>
</evidence>
<reference evidence="6" key="1">
    <citation type="submission" date="2025-08" db="UniProtKB">
        <authorList>
            <consortium name="RefSeq"/>
        </authorList>
    </citation>
    <scope>IDENTIFICATION</scope>
    <source>
        <tissue evidence="6">Whole Larva</tissue>
    </source>
</reference>
<dbReference type="Proteomes" id="UP000695000">
    <property type="component" value="Unplaced"/>
</dbReference>
<accession>A0ABM1M5N4</accession>
<dbReference type="Pfam" id="PF03462">
    <property type="entry name" value="PCRF"/>
    <property type="match status" value="1"/>
</dbReference>
<evidence type="ECO:0000256" key="3">
    <source>
        <dbReference type="ARBA" id="ARBA00022917"/>
    </source>
</evidence>
<dbReference type="PROSITE" id="PS00745">
    <property type="entry name" value="RF_PROK_I"/>
    <property type="match status" value="1"/>
</dbReference>
<feature type="domain" description="Prokaryotic-type class I peptide chain release factors" evidence="4">
    <location>
        <begin position="245"/>
        <end position="261"/>
    </location>
</feature>
<dbReference type="PANTHER" id="PTHR43804:SF7">
    <property type="entry name" value="LD18447P"/>
    <property type="match status" value="1"/>
</dbReference>
<keyword evidence="3" id="KW-0648">Protein biosynthesis</keyword>